<dbReference type="SMART" id="SM00408">
    <property type="entry name" value="IGc2"/>
    <property type="match status" value="4"/>
</dbReference>
<dbReference type="InterPro" id="IPR013106">
    <property type="entry name" value="Ig_V-set"/>
</dbReference>
<dbReference type="Pfam" id="PF07686">
    <property type="entry name" value="V-set"/>
    <property type="match status" value="1"/>
</dbReference>
<dbReference type="Pfam" id="PF13927">
    <property type="entry name" value="Ig_3"/>
    <property type="match status" value="2"/>
</dbReference>
<evidence type="ECO:0000259" key="10">
    <source>
        <dbReference type="PROSITE" id="PS50835"/>
    </source>
</evidence>
<dbReference type="Pfam" id="PF08205">
    <property type="entry name" value="C2-set_2"/>
    <property type="match status" value="1"/>
</dbReference>
<dbReference type="eggNOG" id="KOG3510">
    <property type="taxonomic scope" value="Eukaryota"/>
</dbReference>
<keyword evidence="3 9" id="KW-1133">Transmembrane helix</keyword>
<evidence type="ECO:0000256" key="9">
    <source>
        <dbReference type="SAM" id="Phobius"/>
    </source>
</evidence>
<dbReference type="EMBL" id="GG666562">
    <property type="protein sequence ID" value="EEN55051.1"/>
    <property type="molecule type" value="Genomic_DNA"/>
</dbReference>
<feature type="compositionally biased region" description="Pro residues" evidence="8">
    <location>
        <begin position="785"/>
        <end position="795"/>
    </location>
</feature>
<comment type="subcellular location">
    <subcellularLocation>
        <location evidence="1">Membrane</location>
        <topology evidence="1">Single-pass type I membrane protein</topology>
    </subcellularLocation>
</comment>
<keyword evidence="5" id="KW-1015">Disulfide bond</keyword>
<feature type="domain" description="Ig-like" evidence="10">
    <location>
        <begin position="239"/>
        <end position="317"/>
    </location>
</feature>
<evidence type="ECO:0000313" key="11">
    <source>
        <dbReference type="EMBL" id="EEN55051.1"/>
    </source>
</evidence>
<dbReference type="InterPro" id="IPR003598">
    <property type="entry name" value="Ig_sub2"/>
</dbReference>
<proteinExistence type="predicted"/>
<dbReference type="InterPro" id="IPR003599">
    <property type="entry name" value="Ig_sub"/>
</dbReference>
<dbReference type="InterPro" id="IPR013783">
    <property type="entry name" value="Ig-like_fold"/>
</dbReference>
<sequence>MCFDWIPLDGARTRCLAISELRSLRASPIGTCGTCICSTSVMSGKKAPTRPLLEHWILTLKTLHYQKVTGLYRSPIRVTGARDPYRHLPLGCSGGRGIHVSVHLEDRRVRMAPSRALRLLVLSLVLKAHAAVYRTVPQSTAVLLGHDVTLNCSLSGLSEQDVVNWHWYNRASQAKHHHISAGSVVAPEFSRYSIVGDTEGGEFNLRIQNARLEDEGKYQCSAFSVQGATTVQLFVVVPPTVVRITGNLTPRVVGEGLVLSCRSEGGSPIPRLSWYNGTVRNPQSDHAFIMDAETSTVAVNLLIPSLTKWDNGANISCVSDQGFPSTVRPKAAWTSLVVYYPPVVTPDFPSARAAEGQSAQLSCHVNSSPVTHVTWARLTNGKPTDIAHSSDVLHLRNVSRTDAGLYECRADNGIKPAAAATVMLDVTYAPSISRTFDSEISVLYGQDVLRLECVVDGNPKPRVWWRRNDTNGLYENPLTLSPMDYRAEGLYECVALSAGFIGARRRTFINVIGRPDVLGDTAAIFADEGEEVTLTCKVMSDPPCDAVQWVFRSHSGDEKRLQPGENDGVKVQTVLGDIREDVLTICKIDASYTGTYVCKATNVFGTDQRQFRVHIRCKLSLHPQVSSMLLIVTLCTSAAAATTVLIILAFCLHRLINRLKRADAQANSRNCAGSETDKASSDLSTCPRLESSKGHVRPMKQRTCSTLLSDNNVSCDELFFPWCAGHHPSHSRVSRQRQLESAMKAKYLAETRKVVTRRPDDADMTQVFGAVHVEVTDKISREPARPSPCKLPPDPGRTKENFETKSNPAPKLDSFLKKGGYCVESEDDTRIPNDRCLKSGCRSRHCRLLLKETGAGDANPEMRVAGCS</sequence>
<protein>
    <recommendedName>
        <fullName evidence="10">Ig-like domain-containing protein</fullName>
    </recommendedName>
</protein>
<dbReference type="InParanoid" id="C3YX33"/>
<dbReference type="InterPro" id="IPR013162">
    <property type="entry name" value="CD80_C2-set"/>
</dbReference>
<dbReference type="CDD" id="cd00099">
    <property type="entry name" value="IgV"/>
    <property type="match status" value="1"/>
</dbReference>
<evidence type="ECO:0000256" key="5">
    <source>
        <dbReference type="ARBA" id="ARBA00023157"/>
    </source>
</evidence>
<dbReference type="InterPro" id="IPR051275">
    <property type="entry name" value="Cell_adhesion_signaling"/>
</dbReference>
<evidence type="ECO:0000256" key="3">
    <source>
        <dbReference type="ARBA" id="ARBA00022989"/>
    </source>
</evidence>
<dbReference type="InterPro" id="IPR007110">
    <property type="entry name" value="Ig-like_dom"/>
</dbReference>
<name>C3YX33_BRAFL</name>
<keyword evidence="2 9" id="KW-0812">Transmembrane</keyword>
<accession>C3YX33</accession>
<dbReference type="AlphaFoldDB" id="C3YX33"/>
<dbReference type="Pfam" id="PF07679">
    <property type="entry name" value="I-set"/>
    <property type="match status" value="1"/>
</dbReference>
<keyword evidence="6" id="KW-0325">Glycoprotein</keyword>
<evidence type="ECO:0000256" key="8">
    <source>
        <dbReference type="SAM" id="MobiDB-lite"/>
    </source>
</evidence>
<dbReference type="SUPFAM" id="SSF48726">
    <property type="entry name" value="Immunoglobulin"/>
    <property type="match status" value="5"/>
</dbReference>
<feature type="region of interest" description="Disordered" evidence="8">
    <location>
        <begin position="670"/>
        <end position="697"/>
    </location>
</feature>
<evidence type="ECO:0000256" key="1">
    <source>
        <dbReference type="ARBA" id="ARBA00004479"/>
    </source>
</evidence>
<feature type="domain" description="Ig-like" evidence="10">
    <location>
        <begin position="515"/>
        <end position="614"/>
    </location>
</feature>
<dbReference type="InterPro" id="IPR036179">
    <property type="entry name" value="Ig-like_dom_sf"/>
</dbReference>
<feature type="domain" description="Ig-like" evidence="10">
    <location>
        <begin position="430"/>
        <end position="510"/>
    </location>
</feature>
<gene>
    <name evidence="11" type="ORF">BRAFLDRAFT_130725</name>
</gene>
<evidence type="ECO:0000256" key="2">
    <source>
        <dbReference type="ARBA" id="ARBA00022692"/>
    </source>
</evidence>
<evidence type="ECO:0000256" key="6">
    <source>
        <dbReference type="ARBA" id="ARBA00023180"/>
    </source>
</evidence>
<dbReference type="Gene3D" id="2.60.40.10">
    <property type="entry name" value="Immunoglobulins"/>
    <property type="match status" value="5"/>
</dbReference>
<dbReference type="InterPro" id="IPR013098">
    <property type="entry name" value="Ig_I-set"/>
</dbReference>
<feature type="domain" description="Ig-like" evidence="10">
    <location>
        <begin position="113"/>
        <end position="232"/>
    </location>
</feature>
<evidence type="ECO:0000256" key="7">
    <source>
        <dbReference type="ARBA" id="ARBA00023319"/>
    </source>
</evidence>
<dbReference type="GO" id="GO:0016020">
    <property type="term" value="C:membrane"/>
    <property type="evidence" value="ECO:0007669"/>
    <property type="project" value="UniProtKB-SubCell"/>
</dbReference>
<keyword evidence="7" id="KW-0393">Immunoglobulin domain</keyword>
<dbReference type="SMART" id="SM00406">
    <property type="entry name" value="IGv"/>
    <property type="match status" value="2"/>
</dbReference>
<feature type="domain" description="Ig-like" evidence="10">
    <location>
        <begin position="341"/>
        <end position="427"/>
    </location>
</feature>
<dbReference type="PANTHER" id="PTHR11640">
    <property type="entry name" value="NEPHRIN"/>
    <property type="match status" value="1"/>
</dbReference>
<feature type="region of interest" description="Disordered" evidence="8">
    <location>
        <begin position="780"/>
        <end position="810"/>
    </location>
</feature>
<feature type="transmembrane region" description="Helical" evidence="9">
    <location>
        <begin position="628"/>
        <end position="652"/>
    </location>
</feature>
<dbReference type="SMART" id="SM00409">
    <property type="entry name" value="IG"/>
    <property type="match status" value="5"/>
</dbReference>
<reference evidence="11" key="1">
    <citation type="journal article" date="2008" name="Nature">
        <title>The amphioxus genome and the evolution of the chordate karyotype.</title>
        <authorList>
            <consortium name="US DOE Joint Genome Institute (JGI-PGF)"/>
            <person name="Putnam N.H."/>
            <person name="Butts T."/>
            <person name="Ferrier D.E.K."/>
            <person name="Furlong R.F."/>
            <person name="Hellsten U."/>
            <person name="Kawashima T."/>
            <person name="Robinson-Rechavi M."/>
            <person name="Shoguchi E."/>
            <person name="Terry A."/>
            <person name="Yu J.-K."/>
            <person name="Benito-Gutierrez E.L."/>
            <person name="Dubchak I."/>
            <person name="Garcia-Fernandez J."/>
            <person name="Gibson-Brown J.J."/>
            <person name="Grigoriev I.V."/>
            <person name="Horton A.C."/>
            <person name="de Jong P.J."/>
            <person name="Jurka J."/>
            <person name="Kapitonov V.V."/>
            <person name="Kohara Y."/>
            <person name="Kuroki Y."/>
            <person name="Lindquist E."/>
            <person name="Lucas S."/>
            <person name="Osoegawa K."/>
            <person name="Pennacchio L.A."/>
            <person name="Salamov A.A."/>
            <person name="Satou Y."/>
            <person name="Sauka-Spengler T."/>
            <person name="Schmutz J."/>
            <person name="Shin-I T."/>
            <person name="Toyoda A."/>
            <person name="Bronner-Fraser M."/>
            <person name="Fujiyama A."/>
            <person name="Holland L.Z."/>
            <person name="Holland P.W.H."/>
            <person name="Satoh N."/>
            <person name="Rokhsar D.S."/>
        </authorList>
    </citation>
    <scope>NUCLEOTIDE SEQUENCE [LARGE SCALE GENOMIC DNA]</scope>
    <source>
        <strain evidence="11">S238N-H82</strain>
        <tissue evidence="11">Testes</tissue>
    </source>
</reference>
<dbReference type="PANTHER" id="PTHR11640:SF164">
    <property type="entry name" value="MAM DOMAIN-CONTAINING GLYCOSYLPHOSPHATIDYLINOSITOL ANCHOR PROTEIN 1"/>
    <property type="match status" value="1"/>
</dbReference>
<dbReference type="PROSITE" id="PS50835">
    <property type="entry name" value="IG_LIKE"/>
    <property type="match status" value="5"/>
</dbReference>
<evidence type="ECO:0000256" key="4">
    <source>
        <dbReference type="ARBA" id="ARBA00023136"/>
    </source>
</evidence>
<keyword evidence="4 9" id="KW-0472">Membrane</keyword>
<organism>
    <name type="scientific">Branchiostoma floridae</name>
    <name type="common">Florida lancelet</name>
    <name type="synonym">Amphioxus</name>
    <dbReference type="NCBI Taxonomy" id="7739"/>
    <lineage>
        <taxon>Eukaryota</taxon>
        <taxon>Metazoa</taxon>
        <taxon>Chordata</taxon>
        <taxon>Cephalochordata</taxon>
        <taxon>Leptocardii</taxon>
        <taxon>Amphioxiformes</taxon>
        <taxon>Branchiostomatidae</taxon>
        <taxon>Branchiostoma</taxon>
    </lineage>
</organism>